<feature type="domain" description="DUF397" evidence="2">
    <location>
        <begin position="11"/>
        <end position="64"/>
    </location>
</feature>
<evidence type="ECO:0000256" key="1">
    <source>
        <dbReference type="SAM" id="MobiDB-lite"/>
    </source>
</evidence>
<gene>
    <name evidence="3" type="ORF">ACFPZN_22260</name>
</gene>
<proteinExistence type="predicted"/>
<evidence type="ECO:0000313" key="3">
    <source>
        <dbReference type="EMBL" id="MFC5748354.1"/>
    </source>
</evidence>
<dbReference type="RefSeq" id="WP_378284011.1">
    <property type="nucleotide sequence ID" value="NZ_JBHSON010000031.1"/>
</dbReference>
<reference evidence="4" key="1">
    <citation type="journal article" date="2019" name="Int. J. Syst. Evol. Microbiol.">
        <title>The Global Catalogue of Microorganisms (GCM) 10K type strain sequencing project: providing services to taxonomists for standard genome sequencing and annotation.</title>
        <authorList>
            <consortium name="The Broad Institute Genomics Platform"/>
            <consortium name="The Broad Institute Genome Sequencing Center for Infectious Disease"/>
            <person name="Wu L."/>
            <person name="Ma J."/>
        </authorList>
    </citation>
    <scope>NUCLEOTIDE SEQUENCE [LARGE SCALE GENOMIC DNA]</scope>
    <source>
        <strain evidence="4">KCTC 42087</strain>
    </source>
</reference>
<dbReference type="Proteomes" id="UP001596074">
    <property type="component" value="Unassembled WGS sequence"/>
</dbReference>
<organism evidence="3 4">
    <name type="scientific">Actinomadura rugatobispora</name>
    <dbReference type="NCBI Taxonomy" id="1994"/>
    <lineage>
        <taxon>Bacteria</taxon>
        <taxon>Bacillati</taxon>
        <taxon>Actinomycetota</taxon>
        <taxon>Actinomycetes</taxon>
        <taxon>Streptosporangiales</taxon>
        <taxon>Thermomonosporaceae</taxon>
        <taxon>Actinomadura</taxon>
    </lineage>
</organism>
<accession>A0ABW0ZYG9</accession>
<evidence type="ECO:0000259" key="2">
    <source>
        <dbReference type="Pfam" id="PF04149"/>
    </source>
</evidence>
<dbReference type="EMBL" id="JBHSON010000031">
    <property type="protein sequence ID" value="MFC5748354.1"/>
    <property type="molecule type" value="Genomic_DNA"/>
</dbReference>
<feature type="region of interest" description="Disordered" evidence="1">
    <location>
        <begin position="1"/>
        <end position="28"/>
    </location>
</feature>
<evidence type="ECO:0000313" key="4">
    <source>
        <dbReference type="Proteomes" id="UP001596074"/>
    </source>
</evidence>
<comment type="caution">
    <text evidence="3">The sequence shown here is derived from an EMBL/GenBank/DDBJ whole genome shotgun (WGS) entry which is preliminary data.</text>
</comment>
<dbReference type="Pfam" id="PF04149">
    <property type="entry name" value="DUF397"/>
    <property type="match status" value="1"/>
</dbReference>
<keyword evidence="4" id="KW-1185">Reference proteome</keyword>
<protein>
    <submittedName>
        <fullName evidence="3">DUF397 domain-containing protein</fullName>
    </submittedName>
</protein>
<name>A0ABW0ZYG9_9ACTN</name>
<sequence length="73" mass="7845">MVDRSIRGSALNWRKSSASGENEDSPECVEVATTGRSVLVRDSHAPAAGALEFDSAQWRGLLGRIANGELECR</sequence>
<dbReference type="InterPro" id="IPR007278">
    <property type="entry name" value="DUF397"/>
</dbReference>